<feature type="chain" id="PRO_5014999210" evidence="1">
    <location>
        <begin position="21"/>
        <end position="87"/>
    </location>
</feature>
<name>A0A2M4DDS0_ANODA</name>
<reference evidence="2" key="1">
    <citation type="submission" date="2018-01" db="EMBL/GenBank/DDBJ databases">
        <title>An insight into the sialome of Amazonian anophelines.</title>
        <authorList>
            <person name="Ribeiro J.M."/>
            <person name="Scarpassa V."/>
            <person name="Calvo E."/>
        </authorList>
    </citation>
    <scope>NUCLEOTIDE SEQUENCE</scope>
</reference>
<dbReference type="EMBL" id="GGFL01011539">
    <property type="protein sequence ID" value="MBW75717.1"/>
    <property type="molecule type" value="Transcribed_RNA"/>
</dbReference>
<protein>
    <submittedName>
        <fullName evidence="2">Putative secreted protein</fullName>
    </submittedName>
</protein>
<dbReference type="AlphaFoldDB" id="A0A2M4DDS0"/>
<proteinExistence type="predicted"/>
<evidence type="ECO:0000256" key="1">
    <source>
        <dbReference type="SAM" id="SignalP"/>
    </source>
</evidence>
<feature type="signal peptide" evidence="1">
    <location>
        <begin position="1"/>
        <end position="20"/>
    </location>
</feature>
<keyword evidence="1" id="KW-0732">Signal</keyword>
<evidence type="ECO:0000313" key="2">
    <source>
        <dbReference type="EMBL" id="MBW75717.1"/>
    </source>
</evidence>
<organism evidence="2">
    <name type="scientific">Anopheles darlingi</name>
    <name type="common">Mosquito</name>
    <dbReference type="NCBI Taxonomy" id="43151"/>
    <lineage>
        <taxon>Eukaryota</taxon>
        <taxon>Metazoa</taxon>
        <taxon>Ecdysozoa</taxon>
        <taxon>Arthropoda</taxon>
        <taxon>Hexapoda</taxon>
        <taxon>Insecta</taxon>
        <taxon>Pterygota</taxon>
        <taxon>Neoptera</taxon>
        <taxon>Endopterygota</taxon>
        <taxon>Diptera</taxon>
        <taxon>Nematocera</taxon>
        <taxon>Culicoidea</taxon>
        <taxon>Culicidae</taxon>
        <taxon>Anophelinae</taxon>
        <taxon>Anopheles</taxon>
    </lineage>
</organism>
<sequence length="87" mass="9069">MTSTTAGCLVLSSFLSITASASFAMALSRVRKDVNLKSRKLISLSVPLRHSKEHEDRENGVGFSFFGLGFCSANGAAVDGVTGGLST</sequence>
<accession>A0A2M4DDS0</accession>